<accession>A0A2K0TPW1</accession>
<keyword evidence="1" id="KW-0175">Coiled coil</keyword>
<protein>
    <submittedName>
        <fullName evidence="2">Uncharacterized protein</fullName>
    </submittedName>
</protein>
<sequence length="553" mass="62397">MISSRSPWGLRLASSSHRFAAHNQRRSKTFVRRIDKNNEVYYTIRNKRPPKSPDSIPVRDDFFEMPDLLLDLDAEDSRFVRPVDESDDLRLERKWDVNPKRLAVQDQLKELQAQIAESRRKADDILSNPANIWRLSPHDILSAALRGTPAVVDEVRSSTMTPEPSRSLKELASGQDSKLIETLCRENGIPSHALQDDRVLMEWMWLRYKNLQRSMENRSEEPLSPAQLSDALKEQTSILGIRRLVFHCLKSTEVAKTYFLRQKGANNGPNVSYEIRNACLRVLAQHPEKGATHLEVLGFLGNLAARLYGHHGPALTGLALRLSAEAGVVGAISEWLRRGFADHTWERYRASSDDVAESLKTFTQQLSSGLYAVHDRQLLFQLLTGIEHDSLSNDSFRALPLSYLGEQSKVSTDEAYDMYESYIMLLGHLGAARTLWKEWYASRPIVERFLKPDGSAQRLESLYKASLRSALGVAAPMDAQGFPDMELNECVALDYHSIGAQDSASWFASGAETTRSGEFNGNASPELPSFNLPLDEWTGRIDHIIRQNPLPSQ</sequence>
<reference evidence="2 3" key="1">
    <citation type="submission" date="2017-02" db="EMBL/GenBank/DDBJ databases">
        <title>Genomes of Trichoderma spp. with biocontrol activity.</title>
        <authorList>
            <person name="Gardiner D."/>
            <person name="Kazan K."/>
            <person name="Vos C."/>
            <person name="Harvey P."/>
        </authorList>
    </citation>
    <scope>NUCLEOTIDE SEQUENCE [LARGE SCALE GENOMIC DNA]</scope>
    <source>
        <strain evidence="2 3">A5MH</strain>
    </source>
</reference>
<organism evidence="2 3">
    <name type="scientific">Trichoderma gamsii</name>
    <dbReference type="NCBI Taxonomy" id="398673"/>
    <lineage>
        <taxon>Eukaryota</taxon>
        <taxon>Fungi</taxon>
        <taxon>Dikarya</taxon>
        <taxon>Ascomycota</taxon>
        <taxon>Pezizomycotina</taxon>
        <taxon>Sordariomycetes</taxon>
        <taxon>Hypocreomycetidae</taxon>
        <taxon>Hypocreales</taxon>
        <taxon>Hypocreaceae</taxon>
        <taxon>Trichoderma</taxon>
    </lineage>
</organism>
<name>A0A2K0TPW1_9HYPO</name>
<evidence type="ECO:0000313" key="3">
    <source>
        <dbReference type="Proteomes" id="UP000236546"/>
    </source>
</evidence>
<evidence type="ECO:0000256" key="1">
    <source>
        <dbReference type="SAM" id="Coils"/>
    </source>
</evidence>
<dbReference type="AlphaFoldDB" id="A0A2K0TPW1"/>
<gene>
    <name evidence="2" type="ORF">TGAMA5MH_01384</name>
</gene>
<evidence type="ECO:0000313" key="2">
    <source>
        <dbReference type="EMBL" id="PNP47562.1"/>
    </source>
</evidence>
<dbReference type="Proteomes" id="UP000236546">
    <property type="component" value="Unassembled WGS sequence"/>
</dbReference>
<dbReference type="OrthoDB" id="4581301at2759"/>
<comment type="caution">
    <text evidence="2">The sequence shown here is derived from an EMBL/GenBank/DDBJ whole genome shotgun (WGS) entry which is preliminary data.</text>
</comment>
<proteinExistence type="predicted"/>
<dbReference type="EMBL" id="MTYH01000013">
    <property type="protein sequence ID" value="PNP47562.1"/>
    <property type="molecule type" value="Genomic_DNA"/>
</dbReference>
<feature type="coiled-coil region" evidence="1">
    <location>
        <begin position="101"/>
        <end position="128"/>
    </location>
</feature>